<evidence type="ECO:0000313" key="1">
    <source>
        <dbReference type="EMBL" id="OEL19266.1"/>
    </source>
</evidence>
<dbReference type="EMBL" id="LWDX02054129">
    <property type="protein sequence ID" value="OEL19266.1"/>
    <property type="molecule type" value="Genomic_DNA"/>
</dbReference>
<sequence>MTLCTHEYGLMMKIRCSSLRPIKNCHKLFQCDIVMNSLSFS</sequence>
<name>A0A1E5V273_9POAL</name>
<keyword evidence="2" id="KW-1185">Reference proteome</keyword>
<proteinExistence type="predicted"/>
<comment type="caution">
    <text evidence="1">The sequence shown here is derived from an EMBL/GenBank/DDBJ whole genome shotgun (WGS) entry which is preliminary data.</text>
</comment>
<organism evidence="1 2">
    <name type="scientific">Dichanthelium oligosanthes</name>
    <dbReference type="NCBI Taxonomy" id="888268"/>
    <lineage>
        <taxon>Eukaryota</taxon>
        <taxon>Viridiplantae</taxon>
        <taxon>Streptophyta</taxon>
        <taxon>Embryophyta</taxon>
        <taxon>Tracheophyta</taxon>
        <taxon>Spermatophyta</taxon>
        <taxon>Magnoliopsida</taxon>
        <taxon>Liliopsida</taxon>
        <taxon>Poales</taxon>
        <taxon>Poaceae</taxon>
        <taxon>PACMAD clade</taxon>
        <taxon>Panicoideae</taxon>
        <taxon>Panicodae</taxon>
        <taxon>Paniceae</taxon>
        <taxon>Dichantheliinae</taxon>
        <taxon>Dichanthelium</taxon>
    </lineage>
</organism>
<reference evidence="1 2" key="1">
    <citation type="submission" date="2016-09" db="EMBL/GenBank/DDBJ databases">
        <title>The draft genome of Dichanthelium oligosanthes: A C3 panicoid grass species.</title>
        <authorList>
            <person name="Studer A.J."/>
            <person name="Schnable J.C."/>
            <person name="Brutnell T.P."/>
        </authorList>
    </citation>
    <scope>NUCLEOTIDE SEQUENCE [LARGE SCALE GENOMIC DNA]</scope>
    <source>
        <strain evidence="2">cv. Kellogg 1175</strain>
        <tissue evidence="1">Leaf</tissue>
    </source>
</reference>
<evidence type="ECO:0000313" key="2">
    <source>
        <dbReference type="Proteomes" id="UP000095767"/>
    </source>
</evidence>
<dbReference type="AlphaFoldDB" id="A0A1E5V273"/>
<protein>
    <submittedName>
        <fullName evidence="1">Uncharacterized protein</fullName>
    </submittedName>
</protein>
<accession>A0A1E5V273</accession>
<gene>
    <name evidence="1" type="ORF">BAE44_0019715</name>
</gene>
<dbReference type="Proteomes" id="UP000095767">
    <property type="component" value="Unassembled WGS sequence"/>
</dbReference>